<accession>A0A6L2N606</accession>
<feature type="compositionally biased region" description="Basic and acidic residues" evidence="1">
    <location>
        <begin position="21"/>
        <end position="45"/>
    </location>
</feature>
<dbReference type="EMBL" id="BKCJ010008160">
    <property type="protein sequence ID" value="GEU80867.1"/>
    <property type="molecule type" value="Genomic_DNA"/>
</dbReference>
<comment type="caution">
    <text evidence="2">The sequence shown here is derived from an EMBL/GenBank/DDBJ whole genome shotgun (WGS) entry which is preliminary data.</text>
</comment>
<feature type="region of interest" description="Disordered" evidence="1">
    <location>
        <begin position="60"/>
        <end position="127"/>
    </location>
</feature>
<reference evidence="2" key="1">
    <citation type="journal article" date="2019" name="Sci. Rep.">
        <title>Draft genome of Tanacetum cinerariifolium, the natural source of mosquito coil.</title>
        <authorList>
            <person name="Yamashiro T."/>
            <person name="Shiraishi A."/>
            <person name="Satake H."/>
            <person name="Nakayama K."/>
        </authorList>
    </citation>
    <scope>NUCLEOTIDE SEQUENCE</scope>
</reference>
<feature type="compositionally biased region" description="Polar residues" evidence="1">
    <location>
        <begin position="85"/>
        <end position="110"/>
    </location>
</feature>
<protein>
    <submittedName>
        <fullName evidence="2">Uncharacterized protein</fullName>
    </submittedName>
</protein>
<proteinExistence type="predicted"/>
<feature type="region of interest" description="Disordered" evidence="1">
    <location>
        <begin position="21"/>
        <end position="46"/>
    </location>
</feature>
<gene>
    <name evidence="2" type="ORF">Tci_052845</name>
</gene>
<evidence type="ECO:0000256" key="1">
    <source>
        <dbReference type="SAM" id="MobiDB-lite"/>
    </source>
</evidence>
<name>A0A6L2N606_TANCI</name>
<sequence length="171" mass="18892">MSDQHYIVLALWSSISSSFKSLDDKAADDKPKDDTGSKTVEEPVNKENQAYIDELDRIMNREKEASDTTNAFRKKFERGYMDQRGATQAGSTNSLNTVSNPVNAASTSRKFSAGGPSSPPPPDAFIPAHTLLHVDQDDSQKPDLEDTAILRDIGIFNSDYDDDLDIFTFPV</sequence>
<organism evidence="2">
    <name type="scientific">Tanacetum cinerariifolium</name>
    <name type="common">Dalmatian daisy</name>
    <name type="synonym">Chrysanthemum cinerariifolium</name>
    <dbReference type="NCBI Taxonomy" id="118510"/>
    <lineage>
        <taxon>Eukaryota</taxon>
        <taxon>Viridiplantae</taxon>
        <taxon>Streptophyta</taxon>
        <taxon>Embryophyta</taxon>
        <taxon>Tracheophyta</taxon>
        <taxon>Spermatophyta</taxon>
        <taxon>Magnoliopsida</taxon>
        <taxon>eudicotyledons</taxon>
        <taxon>Gunneridae</taxon>
        <taxon>Pentapetalae</taxon>
        <taxon>asterids</taxon>
        <taxon>campanulids</taxon>
        <taxon>Asterales</taxon>
        <taxon>Asteraceae</taxon>
        <taxon>Asteroideae</taxon>
        <taxon>Anthemideae</taxon>
        <taxon>Anthemidinae</taxon>
        <taxon>Tanacetum</taxon>
    </lineage>
</organism>
<evidence type="ECO:0000313" key="2">
    <source>
        <dbReference type="EMBL" id="GEU80867.1"/>
    </source>
</evidence>
<dbReference type="AlphaFoldDB" id="A0A6L2N606"/>